<comment type="caution">
    <text evidence="3">The sequence shown here is derived from an EMBL/GenBank/DDBJ whole genome shotgun (WGS) entry which is preliminary data.</text>
</comment>
<name>A0A081FVC1_9GAMM</name>
<proteinExistence type="predicted"/>
<evidence type="ECO:0000259" key="2">
    <source>
        <dbReference type="PROSITE" id="PS51782"/>
    </source>
</evidence>
<dbReference type="OrthoDB" id="9765158at2"/>
<evidence type="ECO:0000313" key="3">
    <source>
        <dbReference type="EMBL" id="KEA62476.1"/>
    </source>
</evidence>
<organism evidence="3 4">
    <name type="scientific">Marinobacterium lacunae</name>
    <dbReference type="NCBI Taxonomy" id="1232683"/>
    <lineage>
        <taxon>Bacteria</taxon>
        <taxon>Pseudomonadati</taxon>
        <taxon>Pseudomonadota</taxon>
        <taxon>Gammaproteobacteria</taxon>
        <taxon>Oceanospirillales</taxon>
        <taxon>Oceanospirillaceae</taxon>
        <taxon>Marinobacterium</taxon>
    </lineage>
</organism>
<dbReference type="EMBL" id="JMQN01000048">
    <property type="protein sequence ID" value="KEA62476.1"/>
    <property type="molecule type" value="Genomic_DNA"/>
</dbReference>
<feature type="chain" id="PRO_5001757331" description="LysM domain-containing protein" evidence="1">
    <location>
        <begin position="23"/>
        <end position="346"/>
    </location>
</feature>
<dbReference type="eggNOG" id="COG1652">
    <property type="taxonomic scope" value="Bacteria"/>
</dbReference>
<dbReference type="Proteomes" id="UP000028252">
    <property type="component" value="Unassembled WGS sequence"/>
</dbReference>
<gene>
    <name evidence="3" type="ORF">ADIMK_3367</name>
</gene>
<dbReference type="PROSITE" id="PS51782">
    <property type="entry name" value="LYSM"/>
    <property type="match status" value="1"/>
</dbReference>
<dbReference type="SUPFAM" id="SSF54106">
    <property type="entry name" value="LysM domain"/>
    <property type="match status" value="1"/>
</dbReference>
<keyword evidence="1" id="KW-0732">Signal</keyword>
<dbReference type="InterPro" id="IPR052196">
    <property type="entry name" value="Bact_Kbp"/>
</dbReference>
<accession>A0A081FVC1</accession>
<dbReference type="InterPro" id="IPR036779">
    <property type="entry name" value="LysM_dom_sf"/>
</dbReference>
<feature type="domain" description="LysM" evidence="2">
    <location>
        <begin position="37"/>
        <end position="85"/>
    </location>
</feature>
<dbReference type="PANTHER" id="PTHR34700">
    <property type="entry name" value="POTASSIUM BINDING PROTEIN KBP"/>
    <property type="match status" value="1"/>
</dbReference>
<keyword evidence="4" id="KW-1185">Reference proteome</keyword>
<dbReference type="AlphaFoldDB" id="A0A081FVC1"/>
<dbReference type="STRING" id="1232683.ADIMK_3367"/>
<dbReference type="Gene3D" id="3.10.350.10">
    <property type="entry name" value="LysM domain"/>
    <property type="match status" value="1"/>
</dbReference>
<dbReference type="RefSeq" id="WP_036190744.1">
    <property type="nucleotide sequence ID" value="NZ_JMQN01000048.1"/>
</dbReference>
<dbReference type="InterPro" id="IPR018392">
    <property type="entry name" value="LysM"/>
</dbReference>
<sequence length="346" mass="38380">MNRLLCATLTAAFLLLGSPAQAEVRKDRIELAEGHPTEYVVVKGDTLWDISGRFLKSPWLWPDVWYVNPQIDNPHLIYPGDIIYLTWVDGQPRLSLKRGVRKLSPHARVSPLDSAIPAIPLKDIAAFLNDNMVMDQDLLDHAPYVIGGKNERIIAGAGDRVYARGKPVENVSLQGIYRPAKPYNDPFTDELLGYEAYRVADGRIMARDTDSQVMTMDLLDTNEEVRVRDRVVPNDESRIQSVFYPSAGAELQNAVILDVLGGVAKIGQFDAVALNVGAREGVEIGNVFAVYNEGEMVRDPVTNETISLPSERAGMLMVFKVFDKVSYGLIMRANNVISVGDRLKTP</sequence>
<reference evidence="3 4" key="1">
    <citation type="submission" date="2014-04" db="EMBL/GenBank/DDBJ databases">
        <title>Marinobacterium kochiensis sp. nov., isolated from sediment sample collected from Kochi backwaters in Kerala, India.</title>
        <authorList>
            <person name="Singh A."/>
            <person name="Pinnaka A.K."/>
        </authorList>
    </citation>
    <scope>NUCLEOTIDE SEQUENCE [LARGE SCALE GENOMIC DNA]</scope>
    <source>
        <strain evidence="3 4">AK27</strain>
    </source>
</reference>
<feature type="signal peptide" evidence="1">
    <location>
        <begin position="1"/>
        <end position="22"/>
    </location>
</feature>
<evidence type="ECO:0000313" key="4">
    <source>
        <dbReference type="Proteomes" id="UP000028252"/>
    </source>
</evidence>
<dbReference type="CDD" id="cd00118">
    <property type="entry name" value="LysM"/>
    <property type="match status" value="1"/>
</dbReference>
<dbReference type="Pfam" id="PF01476">
    <property type="entry name" value="LysM"/>
    <property type="match status" value="1"/>
</dbReference>
<dbReference type="PATRIC" id="fig|1232683.4.peg.3313"/>
<dbReference type="PANTHER" id="PTHR34700:SF4">
    <property type="entry name" value="PHAGE-LIKE ELEMENT PBSX PROTEIN XKDP"/>
    <property type="match status" value="1"/>
</dbReference>
<evidence type="ECO:0000256" key="1">
    <source>
        <dbReference type="SAM" id="SignalP"/>
    </source>
</evidence>
<protein>
    <recommendedName>
        <fullName evidence="2">LysM domain-containing protein</fullName>
    </recommendedName>
</protein>